<evidence type="ECO:0000256" key="6">
    <source>
        <dbReference type="SAM" id="Phobius"/>
    </source>
</evidence>
<dbReference type="Pfam" id="PF07690">
    <property type="entry name" value="MFS_1"/>
    <property type="match status" value="1"/>
</dbReference>
<dbReference type="SUPFAM" id="SSF103473">
    <property type="entry name" value="MFS general substrate transporter"/>
    <property type="match status" value="1"/>
</dbReference>
<name>A0A8I2YV18_9AGAM</name>
<evidence type="ECO:0000313" key="8">
    <source>
        <dbReference type="EMBL" id="KAG6377212.1"/>
    </source>
</evidence>
<evidence type="ECO:0000256" key="1">
    <source>
        <dbReference type="ARBA" id="ARBA00004141"/>
    </source>
</evidence>
<evidence type="ECO:0000313" key="9">
    <source>
        <dbReference type="Proteomes" id="UP000683000"/>
    </source>
</evidence>
<dbReference type="GO" id="GO:0005886">
    <property type="term" value="C:plasma membrane"/>
    <property type="evidence" value="ECO:0007669"/>
    <property type="project" value="TreeGrafter"/>
</dbReference>
<evidence type="ECO:0000256" key="2">
    <source>
        <dbReference type="ARBA" id="ARBA00022692"/>
    </source>
</evidence>
<dbReference type="PANTHER" id="PTHR23502:SF5">
    <property type="entry name" value="QUINIDINE RESISTANCE PROTEIN 3"/>
    <property type="match status" value="1"/>
</dbReference>
<feature type="transmembrane region" description="Helical" evidence="6">
    <location>
        <begin position="119"/>
        <end position="138"/>
    </location>
</feature>
<feature type="transmembrane region" description="Helical" evidence="6">
    <location>
        <begin position="247"/>
        <end position="265"/>
    </location>
</feature>
<dbReference type="AlphaFoldDB" id="A0A8I2YV18"/>
<evidence type="ECO:0000259" key="7">
    <source>
        <dbReference type="PROSITE" id="PS50850"/>
    </source>
</evidence>
<feature type="transmembrane region" description="Helical" evidence="6">
    <location>
        <begin position="144"/>
        <end position="166"/>
    </location>
</feature>
<keyword evidence="3 6" id="KW-1133">Transmembrane helix</keyword>
<dbReference type="InterPro" id="IPR036259">
    <property type="entry name" value="MFS_trans_sf"/>
</dbReference>
<dbReference type="EMBL" id="JAGFBS010000010">
    <property type="protein sequence ID" value="KAG6377212.1"/>
    <property type="molecule type" value="Genomic_DNA"/>
</dbReference>
<dbReference type="PROSITE" id="PS50850">
    <property type="entry name" value="MFS"/>
    <property type="match status" value="1"/>
</dbReference>
<evidence type="ECO:0000256" key="3">
    <source>
        <dbReference type="ARBA" id="ARBA00022989"/>
    </source>
</evidence>
<comment type="subcellular location">
    <subcellularLocation>
        <location evidence="1">Membrane</location>
        <topology evidence="1">Multi-pass membrane protein</topology>
    </subcellularLocation>
</comment>
<dbReference type="OrthoDB" id="2585655at2759"/>
<keyword evidence="2 6" id="KW-0812">Transmembrane</keyword>
<comment type="caution">
    <text evidence="8">The sequence shown here is derived from an EMBL/GenBank/DDBJ whole genome shotgun (WGS) entry which is preliminary data.</text>
</comment>
<dbReference type="Gene3D" id="1.20.1250.20">
    <property type="entry name" value="MFS general substrate transporter like domains"/>
    <property type="match status" value="1"/>
</dbReference>
<dbReference type="Proteomes" id="UP000683000">
    <property type="component" value="Unassembled WGS sequence"/>
</dbReference>
<sequence length="328" mass="36121">MHATNVQISWTLAGFIIVQGNLPLVWSVASEIKGRKVCDPGRWLSSCSREQLVYVAATTIFVLASILVANARTIGVLISHACRASCWEAAYRSSAALTISAATLADIYETHERGTMMGIYYAAPLLGPALGPIIGASLSEAFGWAAGFYFLGASGGVLLGAFIFLFKDTFRIERSLTYQAALRRRTITTRDFKPKTDFTIAEGNTGTEEKQTSGKKGSPQPGSIEDGTVVIKVESGLNDVVRERHNLAILLANGLVFAFSYSLSYTCTRTLSMQYKLDPLSVGIVLLSLGAGMCLVEMQRHEPERSREHWRECRWWPLVRPRRDEDDE</sequence>
<keyword evidence="4 6" id="KW-0472">Membrane</keyword>
<evidence type="ECO:0000256" key="5">
    <source>
        <dbReference type="SAM" id="MobiDB-lite"/>
    </source>
</evidence>
<feature type="transmembrane region" description="Helical" evidence="6">
    <location>
        <begin position="6"/>
        <end position="26"/>
    </location>
</feature>
<dbReference type="InterPro" id="IPR011701">
    <property type="entry name" value="MFS"/>
</dbReference>
<evidence type="ECO:0000256" key="4">
    <source>
        <dbReference type="ARBA" id="ARBA00023136"/>
    </source>
</evidence>
<proteinExistence type="predicted"/>
<dbReference type="PANTHER" id="PTHR23502">
    <property type="entry name" value="MAJOR FACILITATOR SUPERFAMILY"/>
    <property type="match status" value="1"/>
</dbReference>
<dbReference type="InterPro" id="IPR020846">
    <property type="entry name" value="MFS_dom"/>
</dbReference>
<feature type="transmembrane region" description="Helical" evidence="6">
    <location>
        <begin position="277"/>
        <end position="296"/>
    </location>
</feature>
<feature type="region of interest" description="Disordered" evidence="5">
    <location>
        <begin position="197"/>
        <end position="225"/>
    </location>
</feature>
<gene>
    <name evidence="8" type="ORF">JVT61DRAFT_1266</name>
</gene>
<keyword evidence="9" id="KW-1185">Reference proteome</keyword>
<protein>
    <submittedName>
        <fullName evidence="8">Major facilitator superfamily domain-containing protein</fullName>
    </submittedName>
</protein>
<dbReference type="GO" id="GO:0022857">
    <property type="term" value="F:transmembrane transporter activity"/>
    <property type="evidence" value="ECO:0007669"/>
    <property type="project" value="InterPro"/>
</dbReference>
<feature type="transmembrane region" description="Helical" evidence="6">
    <location>
        <begin position="52"/>
        <end position="69"/>
    </location>
</feature>
<organism evidence="8 9">
    <name type="scientific">Boletus reticuloceps</name>
    <dbReference type="NCBI Taxonomy" id="495285"/>
    <lineage>
        <taxon>Eukaryota</taxon>
        <taxon>Fungi</taxon>
        <taxon>Dikarya</taxon>
        <taxon>Basidiomycota</taxon>
        <taxon>Agaricomycotina</taxon>
        <taxon>Agaricomycetes</taxon>
        <taxon>Agaricomycetidae</taxon>
        <taxon>Boletales</taxon>
        <taxon>Boletineae</taxon>
        <taxon>Boletaceae</taxon>
        <taxon>Boletoideae</taxon>
        <taxon>Boletus</taxon>
    </lineage>
</organism>
<reference evidence="8" key="1">
    <citation type="submission" date="2021-03" db="EMBL/GenBank/DDBJ databases">
        <title>Evolutionary innovations through gain and loss of genes in the ectomycorrhizal Boletales.</title>
        <authorList>
            <person name="Wu G."/>
            <person name="Miyauchi S."/>
            <person name="Morin E."/>
            <person name="Yang Z.-L."/>
            <person name="Xu J."/>
            <person name="Martin F.M."/>
        </authorList>
    </citation>
    <scope>NUCLEOTIDE SEQUENCE</scope>
    <source>
        <strain evidence="8">BR01</strain>
    </source>
</reference>
<accession>A0A8I2YV18</accession>
<feature type="domain" description="Major facilitator superfamily (MFS) profile" evidence="7">
    <location>
        <begin position="1"/>
        <end position="328"/>
    </location>
</feature>